<dbReference type="PROSITE" id="PS51736">
    <property type="entry name" value="RECOMBINASES_3"/>
    <property type="match status" value="1"/>
</dbReference>
<keyword evidence="2" id="KW-0233">DNA recombination</keyword>
<dbReference type="RefSeq" id="WP_210537004.1">
    <property type="nucleotide sequence ID" value="NZ_JAGKTC010000002.1"/>
</dbReference>
<dbReference type="PANTHER" id="PTHR30461">
    <property type="entry name" value="DNA-INVERTASE FROM LAMBDOID PROPHAGE"/>
    <property type="match status" value="1"/>
</dbReference>
<dbReference type="Proteomes" id="UP000673447">
    <property type="component" value="Unassembled WGS sequence"/>
</dbReference>
<keyword evidence="1" id="KW-0238">DNA-binding</keyword>
<dbReference type="InterPro" id="IPR006119">
    <property type="entry name" value="Resolv_N"/>
</dbReference>
<dbReference type="EMBL" id="JAGKTC010000002">
    <property type="protein sequence ID" value="MBP3984784.1"/>
    <property type="molecule type" value="Genomic_DNA"/>
</dbReference>
<dbReference type="InterPro" id="IPR050639">
    <property type="entry name" value="SSR_resolvase"/>
</dbReference>
<feature type="domain" description="Resolvase/invertase-type recombinase catalytic" evidence="3">
    <location>
        <begin position="4"/>
        <end position="140"/>
    </location>
</feature>
<dbReference type="SUPFAM" id="SSF53041">
    <property type="entry name" value="Resolvase-like"/>
    <property type="match status" value="1"/>
</dbReference>
<evidence type="ECO:0000256" key="2">
    <source>
        <dbReference type="ARBA" id="ARBA00023172"/>
    </source>
</evidence>
<dbReference type="Pfam" id="PF00239">
    <property type="entry name" value="Resolvase"/>
    <property type="match status" value="1"/>
</dbReference>
<dbReference type="SMART" id="SM00857">
    <property type="entry name" value="Resolvase"/>
    <property type="match status" value="1"/>
</dbReference>
<accession>A0A940X5F8</accession>
<comment type="caution">
    <text evidence="4">The sequence shown here is derived from an EMBL/GenBank/DDBJ whole genome shotgun (WGS) entry which is preliminary data.</text>
</comment>
<evidence type="ECO:0000313" key="4">
    <source>
        <dbReference type="EMBL" id="MBP3984784.1"/>
    </source>
</evidence>
<dbReference type="GO" id="GO:0003677">
    <property type="term" value="F:DNA binding"/>
    <property type="evidence" value="ECO:0007669"/>
    <property type="project" value="UniProtKB-KW"/>
</dbReference>
<dbReference type="PANTHER" id="PTHR30461:SF2">
    <property type="entry name" value="SERINE RECOMBINASE PINE-RELATED"/>
    <property type="match status" value="1"/>
</dbReference>
<dbReference type="CDD" id="cd00338">
    <property type="entry name" value="Ser_Recombinase"/>
    <property type="match status" value="1"/>
</dbReference>
<dbReference type="Gene3D" id="3.40.50.1390">
    <property type="entry name" value="Resolvase, N-terminal catalytic domain"/>
    <property type="match status" value="1"/>
</dbReference>
<gene>
    <name evidence="4" type="ORF">J5837_10190</name>
</gene>
<evidence type="ECO:0000313" key="5">
    <source>
        <dbReference type="Proteomes" id="UP000673447"/>
    </source>
</evidence>
<reference evidence="4" key="1">
    <citation type="journal article" date="2016" name="Int. J. Syst. Evol. Microbiol.">
        <title>Pseudoxanthomonas helianthi sp. nov., isolated from roots of Jerusalem artichoke (Helianthus tuberosus).</title>
        <authorList>
            <person name="Kittiwongwattana C."/>
            <person name="Thawai C."/>
        </authorList>
    </citation>
    <scope>NUCLEOTIDE SEQUENCE</scope>
    <source>
        <strain evidence="4">110414</strain>
    </source>
</reference>
<protein>
    <submittedName>
        <fullName evidence="4">Recombinase family protein</fullName>
    </submittedName>
</protein>
<evidence type="ECO:0000256" key="1">
    <source>
        <dbReference type="ARBA" id="ARBA00023125"/>
    </source>
</evidence>
<dbReference type="InterPro" id="IPR036162">
    <property type="entry name" value="Resolvase-like_N_sf"/>
</dbReference>
<proteinExistence type="predicted"/>
<organism evidence="4 5">
    <name type="scientific">Pseudoxanthomonas helianthi</name>
    <dbReference type="NCBI Taxonomy" id="1453541"/>
    <lineage>
        <taxon>Bacteria</taxon>
        <taxon>Pseudomonadati</taxon>
        <taxon>Pseudomonadota</taxon>
        <taxon>Gammaproteobacteria</taxon>
        <taxon>Lysobacterales</taxon>
        <taxon>Lysobacteraceae</taxon>
        <taxon>Pseudoxanthomonas</taxon>
    </lineage>
</organism>
<dbReference type="InterPro" id="IPR011109">
    <property type="entry name" value="DNA_bind_recombinase_dom"/>
</dbReference>
<dbReference type="Pfam" id="PF07508">
    <property type="entry name" value="Recombinase"/>
    <property type="match status" value="1"/>
</dbReference>
<keyword evidence="5" id="KW-1185">Reference proteome</keyword>
<name>A0A940X5F8_9GAMM</name>
<sequence length="217" mass="23498">MHGKFVAYYRVSTKRQGESGLGLEAQRQAVLDYLNGGKWELLAEYTDVESGGDDSRPELARAIDHAKKAKATLVIAKLDRLSRKVSFVSSLMDSGVRFVAADNPSANELTINILAAVAQEERRLISQRTKAALVAAKKRGVRLGNPRLDDARTAAQEAREQGADRFATNVIPVIRQVQAAGCTGLREIAAALDARGIKTRRGSNWTAAAVSRVLSRA</sequence>
<reference evidence="4" key="2">
    <citation type="submission" date="2021-03" db="EMBL/GenBank/DDBJ databases">
        <authorList>
            <person name="Cao W."/>
        </authorList>
    </citation>
    <scope>NUCLEOTIDE SEQUENCE</scope>
    <source>
        <strain evidence="4">110414</strain>
    </source>
</reference>
<evidence type="ECO:0000259" key="3">
    <source>
        <dbReference type="PROSITE" id="PS51736"/>
    </source>
</evidence>
<dbReference type="GO" id="GO:0000150">
    <property type="term" value="F:DNA strand exchange activity"/>
    <property type="evidence" value="ECO:0007669"/>
    <property type="project" value="InterPro"/>
</dbReference>
<dbReference type="AlphaFoldDB" id="A0A940X5F8"/>